<dbReference type="Ensembl" id="ENSOANT00000013215.3">
    <property type="protein sequence ID" value="ENSOANP00000013212.2"/>
    <property type="gene ID" value="ENSOANG00000008311.3"/>
</dbReference>
<dbReference type="GeneTree" id="ENSGT00390000009163"/>
<dbReference type="Pfam" id="PF00084">
    <property type="entry name" value="Sushi"/>
    <property type="match status" value="1"/>
</dbReference>
<dbReference type="CDD" id="cd03521">
    <property type="entry name" value="Link_domain_KIAA0527_like"/>
    <property type="match status" value="1"/>
</dbReference>
<feature type="region of interest" description="Disordered" evidence="5">
    <location>
        <begin position="451"/>
        <end position="519"/>
    </location>
</feature>
<dbReference type="FunCoup" id="F6QHJ0">
    <property type="interactions" value="224"/>
</dbReference>
<evidence type="ECO:0000256" key="6">
    <source>
        <dbReference type="SAM" id="Phobius"/>
    </source>
</evidence>
<evidence type="ECO:0000256" key="5">
    <source>
        <dbReference type="SAM" id="MobiDB-lite"/>
    </source>
</evidence>
<feature type="transmembrane region" description="Helical" evidence="6">
    <location>
        <begin position="539"/>
        <end position="562"/>
    </location>
</feature>
<reference evidence="9" key="2">
    <citation type="submission" date="2025-09" db="UniProtKB">
        <authorList>
            <consortium name="Ensembl"/>
        </authorList>
    </citation>
    <scope>IDENTIFICATION</scope>
    <source>
        <strain evidence="9">Glennie</strain>
    </source>
</reference>
<keyword evidence="6" id="KW-1133">Transmembrane helix</keyword>
<evidence type="ECO:0000256" key="1">
    <source>
        <dbReference type="ARBA" id="ARBA00022659"/>
    </source>
</evidence>
<feature type="compositionally biased region" description="Acidic residues" evidence="5">
    <location>
        <begin position="208"/>
        <end position="221"/>
    </location>
</feature>
<dbReference type="Gene3D" id="2.10.70.10">
    <property type="entry name" value="Complement Module, domain 1"/>
    <property type="match status" value="1"/>
</dbReference>
<feature type="compositionally biased region" description="Acidic residues" evidence="5">
    <location>
        <begin position="347"/>
        <end position="356"/>
    </location>
</feature>
<dbReference type="InParanoid" id="F6QHJ0"/>
<dbReference type="Pfam" id="PF00193">
    <property type="entry name" value="Xlink"/>
    <property type="match status" value="1"/>
</dbReference>
<dbReference type="PROSITE" id="PS50963">
    <property type="entry name" value="LINK_2"/>
    <property type="match status" value="1"/>
</dbReference>
<dbReference type="PANTHER" id="PTHR32493">
    <property type="entry name" value="SUSHI DOMAIN-CONTAINING PROTEIN 5"/>
    <property type="match status" value="1"/>
</dbReference>
<feature type="domain" description="Sushi" evidence="7">
    <location>
        <begin position="118"/>
        <end position="179"/>
    </location>
</feature>
<evidence type="ECO:0000256" key="4">
    <source>
        <dbReference type="PROSITE-ProRule" id="PRU00302"/>
    </source>
</evidence>
<organism evidence="9 10">
    <name type="scientific">Ornithorhynchus anatinus</name>
    <name type="common">Duckbill platypus</name>
    <dbReference type="NCBI Taxonomy" id="9258"/>
    <lineage>
        <taxon>Eukaryota</taxon>
        <taxon>Metazoa</taxon>
        <taxon>Chordata</taxon>
        <taxon>Craniata</taxon>
        <taxon>Vertebrata</taxon>
        <taxon>Euteleostomi</taxon>
        <taxon>Mammalia</taxon>
        <taxon>Monotremata</taxon>
        <taxon>Ornithorhynchidae</taxon>
        <taxon>Ornithorhynchus</taxon>
    </lineage>
</organism>
<dbReference type="AlphaFoldDB" id="F6QHJ0"/>
<proteinExistence type="predicted"/>
<keyword evidence="2" id="KW-0732">Signal</keyword>
<dbReference type="CDD" id="cd00033">
    <property type="entry name" value="CCP"/>
    <property type="match status" value="1"/>
</dbReference>
<dbReference type="OMA" id="YGQVQAC"/>
<dbReference type="FunFam" id="2.10.70.10:FF:000050">
    <property type="entry name" value="sushi domain-containing protein 5"/>
    <property type="match status" value="1"/>
</dbReference>
<dbReference type="SUPFAM" id="SSF57535">
    <property type="entry name" value="Complement control module/SCR domain"/>
    <property type="match status" value="1"/>
</dbReference>
<dbReference type="Gene3D" id="3.10.100.10">
    <property type="entry name" value="Mannose-Binding Protein A, subunit A"/>
    <property type="match status" value="1"/>
</dbReference>
<feature type="compositionally biased region" description="Polar residues" evidence="5">
    <location>
        <begin position="312"/>
        <end position="325"/>
    </location>
</feature>
<dbReference type="SMART" id="SM00032">
    <property type="entry name" value="CCP"/>
    <property type="match status" value="1"/>
</dbReference>
<dbReference type="GO" id="GO:0005540">
    <property type="term" value="F:hyaluronic acid binding"/>
    <property type="evidence" value="ECO:0007669"/>
    <property type="project" value="InterPro"/>
</dbReference>
<feature type="compositionally biased region" description="Polar residues" evidence="5">
    <location>
        <begin position="456"/>
        <end position="485"/>
    </location>
</feature>
<keyword evidence="10" id="KW-1185">Reference proteome</keyword>
<sequence>CLPQDLPPPHQRASDPTGKLFTLEPGNGSQGLDLPAARASCGSVGARLATAEELRRAVLHCAFTSCSGGWLADGTIGSTVCRPEGSEKQNPARGSVQIERNPIPSRRYNALCIQEEEKPCGDPPSFPHTILHGHTGFEMGDELLYICAQGYVMGRKESAFTLLCDGCGKWYGQVQACVKDKTEAHIDYEENFPEERSEPLAGHKEDAGGEEEEEEEEEGGDGGEKEDQRQGVSISGPSGREDLVGGGDTQSQGSAQVPAEFPDLLLSQKGSFWYVNGALQEPTAEASIDAHTDSWFSEAPDRLSPKGDLLEPSTQISSVQSPPQTHNRKGDEAWLDGFPVTPASPGEGEDTGDETDGSVGMGEGSLSWTDRPNHVEVRKPTGTGLHPDDDIIQRSLPPTRTWAYGAGALTSTGAPENVSPGAGVGDGDGFWTLQSRDLGAEESPVVTEIPDRASFTPGTATTAGSWPNHFPSPSQVEETTSTPPVKTTWPGGQNVFPDPSSSKESVGRGPPTPGRGEMVLPTAGACGEEPCVGSGKGPAIALLVIVLSLLLLLAAVAAGWCYRKRRQTTSVYRLKGQGQARPYHQQIEMQKV</sequence>
<reference evidence="9" key="1">
    <citation type="submission" date="2025-08" db="UniProtKB">
        <authorList>
            <consortium name="Ensembl"/>
        </authorList>
    </citation>
    <scope>IDENTIFICATION</scope>
    <source>
        <strain evidence="9">Glennie</strain>
    </source>
</reference>
<dbReference type="InterPro" id="IPR000436">
    <property type="entry name" value="Sushi_SCR_CCP_dom"/>
</dbReference>
<protein>
    <recommendedName>
        <fullName evidence="11">Sushi domain containing 5</fullName>
    </recommendedName>
</protein>
<dbReference type="InterPro" id="IPR035976">
    <property type="entry name" value="Sushi/SCR/CCP_sf"/>
</dbReference>
<feature type="region of interest" description="Disordered" evidence="5">
    <location>
        <begin position="297"/>
        <end position="374"/>
    </location>
</feature>
<dbReference type="GO" id="GO:0007155">
    <property type="term" value="P:cell adhesion"/>
    <property type="evidence" value="ECO:0007669"/>
    <property type="project" value="InterPro"/>
</dbReference>
<name>F6QHJ0_ORNAN</name>
<dbReference type="eggNOG" id="ENOG502QQ3P">
    <property type="taxonomic scope" value="Eukaryota"/>
</dbReference>
<dbReference type="STRING" id="9258.ENSOANP00000013212"/>
<keyword evidence="6" id="KW-0472">Membrane</keyword>
<evidence type="ECO:0000313" key="10">
    <source>
        <dbReference type="Proteomes" id="UP000002279"/>
    </source>
</evidence>
<dbReference type="Proteomes" id="UP000002279">
    <property type="component" value="Unplaced"/>
</dbReference>
<feature type="domain" description="Link" evidence="8">
    <location>
        <begin position="19"/>
        <end position="114"/>
    </location>
</feature>
<evidence type="ECO:0000256" key="2">
    <source>
        <dbReference type="ARBA" id="ARBA00022729"/>
    </source>
</evidence>
<feature type="compositionally biased region" description="Basic and acidic residues" evidence="5">
    <location>
        <begin position="299"/>
        <end position="309"/>
    </location>
</feature>
<dbReference type="SMART" id="SM00445">
    <property type="entry name" value="LINK"/>
    <property type="match status" value="1"/>
</dbReference>
<dbReference type="FunFam" id="3.10.100.10:FF:000058">
    <property type="entry name" value="Sushi domain-containing protein 5"/>
    <property type="match status" value="1"/>
</dbReference>
<evidence type="ECO:0008006" key="11">
    <source>
        <dbReference type="Google" id="ProtNLM"/>
    </source>
</evidence>
<dbReference type="SUPFAM" id="SSF56436">
    <property type="entry name" value="C-type lectin-like"/>
    <property type="match status" value="1"/>
</dbReference>
<dbReference type="PANTHER" id="PTHR32493:SF0">
    <property type="entry name" value="SUSHI DOMAIN-CONTAINING PROTEIN 5"/>
    <property type="match status" value="1"/>
</dbReference>
<dbReference type="HOGENOM" id="CLU_017358_0_0_1"/>
<dbReference type="PROSITE" id="PS50923">
    <property type="entry name" value="SUSHI"/>
    <property type="match status" value="1"/>
</dbReference>
<comment type="caution">
    <text evidence="4">Lacks conserved residue(s) required for the propagation of feature annotation.</text>
</comment>
<dbReference type="InterPro" id="IPR016187">
    <property type="entry name" value="CTDL_fold"/>
</dbReference>
<dbReference type="InterPro" id="IPR000538">
    <property type="entry name" value="Link_dom"/>
</dbReference>
<evidence type="ECO:0000259" key="8">
    <source>
        <dbReference type="PROSITE" id="PS50963"/>
    </source>
</evidence>
<gene>
    <name evidence="9" type="primary">SUSD5</name>
</gene>
<dbReference type="InterPro" id="IPR042059">
    <property type="entry name" value="SUSD5_Link_domain"/>
</dbReference>
<dbReference type="GO" id="GO:0007219">
    <property type="term" value="P:Notch signaling pathway"/>
    <property type="evidence" value="ECO:0000318"/>
    <property type="project" value="GO_Central"/>
</dbReference>
<evidence type="ECO:0000313" key="9">
    <source>
        <dbReference type="Ensembl" id="ENSOANP00000013212.2"/>
    </source>
</evidence>
<keyword evidence="1 4" id="KW-0768">Sushi</keyword>
<keyword evidence="3" id="KW-1015">Disulfide bond</keyword>
<evidence type="ECO:0000256" key="3">
    <source>
        <dbReference type="ARBA" id="ARBA00023157"/>
    </source>
</evidence>
<dbReference type="InterPro" id="IPR053298">
    <property type="entry name" value="Sushi_domain_protein"/>
</dbReference>
<dbReference type="InterPro" id="IPR016186">
    <property type="entry name" value="C-type_lectin-like/link_sf"/>
</dbReference>
<feature type="region of interest" description="Disordered" evidence="5">
    <location>
        <begin position="190"/>
        <end position="255"/>
    </location>
</feature>
<accession>F6QHJ0</accession>
<dbReference type="Bgee" id="ENSOANG00000008311">
    <property type="expression patterns" value="Expressed in brain and 3 other cell types or tissues"/>
</dbReference>
<keyword evidence="6" id="KW-0812">Transmembrane</keyword>
<feature type="compositionally biased region" description="Basic and acidic residues" evidence="5">
    <location>
        <begin position="190"/>
        <end position="207"/>
    </location>
</feature>
<evidence type="ECO:0000259" key="7">
    <source>
        <dbReference type="PROSITE" id="PS50923"/>
    </source>
</evidence>